<reference evidence="2 3" key="1">
    <citation type="submission" date="2014-01" db="EMBL/GenBank/DDBJ databases">
        <title>Sulfur oxidation genes in diverse deep-sea viruses.</title>
        <authorList>
            <person name="Anantharaman K."/>
            <person name="Duhaime M.B."/>
            <person name="Breier J.A."/>
            <person name="Toner B.M."/>
            <person name="Dick G.J."/>
        </authorList>
    </citation>
    <scope>NUCLEOTIDE SEQUENCE [LARGE SCALE GENOMIC DNA]</scope>
    <source>
        <strain evidence="2 3">KiloMoana</strain>
    </source>
</reference>
<evidence type="ECO:0000313" key="2">
    <source>
        <dbReference type="EMBL" id="AIA83200.1"/>
    </source>
</evidence>
<name>A0A060BH11_9CAUD</name>
<evidence type="ECO:0000313" key="3">
    <source>
        <dbReference type="Proteomes" id="UP000242360"/>
    </source>
</evidence>
<dbReference type="SUPFAM" id="SSF56563">
    <property type="entry name" value="Major capsid protein gp5"/>
    <property type="match status" value="1"/>
</dbReference>
<sequence length="292" mass="30556">MAYTTSNPAGTVAGGTDLALKVFSGEVLTAFATKNVFMPLINTRTIASGKSATFPVIGSYSSADVLDHTPGVDITVNSIAQGEQVIAINSRKYASVFVDDFEEAMSHYEVRGQYSTEIGNALAKKVDAAIITQLDACATATPETGQPAVNADIALGATLAVNELVEAIFDAAATMESKDIAGDKVCVITPDAYYNLVQSDKAVNRDWTNGNGGIDTGNVFKIAGIPIMMSNNIPAGSWGYIFTPQAVGVVKLMDIKSEANYIPEKLGTLMASSYAMGEGVLNAGCSIRLTQA</sequence>
<dbReference type="Pfam" id="PF21703">
    <property type="entry name" value="Gp10A-like"/>
    <property type="match status" value="1"/>
</dbReference>
<evidence type="ECO:0000259" key="1">
    <source>
        <dbReference type="Pfam" id="PF21703"/>
    </source>
</evidence>
<protein>
    <submittedName>
        <fullName evidence="2">Phage capsid protein</fullName>
    </submittedName>
</protein>
<dbReference type="EMBL" id="KJ183192">
    <property type="protein sequence ID" value="AIA83200.1"/>
    <property type="molecule type" value="Genomic_DNA"/>
</dbReference>
<dbReference type="InterPro" id="IPR049301">
    <property type="entry name" value="Capsid_Gp10A/Gp10B-like_dom"/>
</dbReference>
<accession>A0A060BH11</accession>
<dbReference type="Proteomes" id="UP000242360">
    <property type="component" value="Segment"/>
</dbReference>
<organism evidence="2 3">
    <name type="scientific">Lauvirus lau218</name>
    <dbReference type="NCBI Taxonomy" id="1465639"/>
    <lineage>
        <taxon>Viruses</taxon>
        <taxon>Duplodnaviria</taxon>
        <taxon>Heunggongvirae</taxon>
        <taxon>Uroviricota</taxon>
        <taxon>Caudoviricetes</taxon>
        <taxon>Autographivirales</taxon>
        <taxon>Lauvirus</taxon>
    </lineage>
</organism>
<proteinExistence type="predicted"/>
<feature type="domain" description="Capsid Gp10A/Gp10B-like" evidence="1">
    <location>
        <begin position="68"/>
        <end position="237"/>
    </location>
</feature>